<dbReference type="NCBIfam" id="NF045470">
    <property type="entry name" value="Opp2B"/>
    <property type="match status" value="1"/>
</dbReference>
<dbReference type="GO" id="GO:0005886">
    <property type="term" value="C:plasma membrane"/>
    <property type="evidence" value="ECO:0007669"/>
    <property type="project" value="UniProtKB-SubCell"/>
</dbReference>
<dbReference type="Pfam" id="PF19300">
    <property type="entry name" value="BPD_transp_1_N"/>
    <property type="match status" value="1"/>
</dbReference>
<reference evidence="16" key="1">
    <citation type="submission" date="2014-03" db="EMBL/GenBank/DDBJ databases">
        <authorList>
            <person name="Urmite Genomes U."/>
        </authorList>
    </citation>
    <scope>NUCLEOTIDE SEQUENCE [LARGE SCALE GENOMIC DNA]</scope>
    <source>
        <strain evidence="16">HD-03</strain>
    </source>
</reference>
<dbReference type="GO" id="GO:0015099">
    <property type="term" value="F:nickel cation transmembrane transporter activity"/>
    <property type="evidence" value="ECO:0007669"/>
    <property type="project" value="InterPro"/>
</dbReference>
<dbReference type="Gene3D" id="1.10.3720.10">
    <property type="entry name" value="MetI-like"/>
    <property type="match status" value="1"/>
</dbReference>
<feature type="transmembrane region" description="Helical" evidence="13">
    <location>
        <begin position="12"/>
        <end position="30"/>
    </location>
</feature>
<keyword evidence="8" id="KW-0921">Nickel transport</keyword>
<protein>
    <recommendedName>
        <fullName evidence="12">Nickel import system permease protein NikB</fullName>
    </recommendedName>
</protein>
<keyword evidence="3" id="KW-1003">Cell membrane</keyword>
<evidence type="ECO:0000256" key="11">
    <source>
        <dbReference type="ARBA" id="ARBA00038669"/>
    </source>
</evidence>
<evidence type="ECO:0000256" key="2">
    <source>
        <dbReference type="ARBA" id="ARBA00022448"/>
    </source>
</evidence>
<evidence type="ECO:0000256" key="5">
    <source>
        <dbReference type="ARBA" id="ARBA00022692"/>
    </source>
</evidence>
<gene>
    <name evidence="15" type="primary">gsiC</name>
    <name evidence="15" type="ORF">BN983_01081</name>
</gene>
<evidence type="ECO:0000313" key="16">
    <source>
        <dbReference type="Proteomes" id="UP000028868"/>
    </source>
</evidence>
<dbReference type="Pfam" id="PF00528">
    <property type="entry name" value="BPD_transp_1"/>
    <property type="match status" value="1"/>
</dbReference>
<dbReference type="InterPro" id="IPR045621">
    <property type="entry name" value="BPD_transp_1_N"/>
</dbReference>
<organism evidence="15 16">
    <name type="scientific">Halobacillus karajensis</name>
    <dbReference type="NCBI Taxonomy" id="195088"/>
    <lineage>
        <taxon>Bacteria</taxon>
        <taxon>Bacillati</taxon>
        <taxon>Bacillota</taxon>
        <taxon>Bacilli</taxon>
        <taxon>Bacillales</taxon>
        <taxon>Bacillaceae</taxon>
        <taxon>Halobacillus</taxon>
    </lineage>
</organism>
<keyword evidence="16" id="KW-1185">Reference proteome</keyword>
<evidence type="ECO:0000256" key="13">
    <source>
        <dbReference type="RuleBase" id="RU363032"/>
    </source>
</evidence>
<reference evidence="15 16" key="2">
    <citation type="submission" date="2014-05" db="EMBL/GenBank/DDBJ databases">
        <title>Draft genome sequence of Halobacillus karajensis HK-03.</title>
        <authorList>
            <person name="Khelaifia S."/>
            <person name="Croce O."/>
            <person name="Lagier J.C."/>
            <person name="Raoult D."/>
        </authorList>
    </citation>
    <scope>NUCLEOTIDE SEQUENCE [LARGE SCALE GENOMIC DNA]</scope>
    <source>
        <strain evidence="15 16">HD-03</strain>
    </source>
</reference>
<dbReference type="RefSeq" id="WP_035506342.1">
    <property type="nucleotide sequence ID" value="NZ_CCDH010000001.1"/>
</dbReference>
<evidence type="ECO:0000256" key="4">
    <source>
        <dbReference type="ARBA" id="ARBA00022596"/>
    </source>
</evidence>
<comment type="similarity">
    <text evidence="10">Belongs to the binding-protein-dependent transport system permease family. OppBC subfamily.</text>
</comment>
<keyword evidence="7" id="KW-0406">Ion transport</keyword>
<dbReference type="EMBL" id="CCDI010000001">
    <property type="protein sequence ID" value="CDQ22864.1"/>
    <property type="molecule type" value="Genomic_DNA"/>
</dbReference>
<evidence type="ECO:0000256" key="10">
    <source>
        <dbReference type="ARBA" id="ARBA00024202"/>
    </source>
</evidence>
<dbReference type="PANTHER" id="PTHR43163">
    <property type="entry name" value="DIPEPTIDE TRANSPORT SYSTEM PERMEASE PROTEIN DPPB-RELATED"/>
    <property type="match status" value="1"/>
</dbReference>
<dbReference type="PROSITE" id="PS50928">
    <property type="entry name" value="ABC_TM1"/>
    <property type="match status" value="1"/>
</dbReference>
<keyword evidence="9 13" id="KW-0472">Membrane</keyword>
<keyword evidence="5 13" id="KW-0812">Transmembrane</keyword>
<name>A0A024P3D3_9BACI</name>
<comment type="caution">
    <text evidence="15">The sequence shown here is derived from an EMBL/GenBank/DDBJ whole genome shotgun (WGS) entry which is preliminary data.</text>
</comment>
<evidence type="ECO:0000256" key="8">
    <source>
        <dbReference type="ARBA" id="ARBA00023112"/>
    </source>
</evidence>
<evidence type="ECO:0000313" key="15">
    <source>
        <dbReference type="EMBL" id="CDQ22864.1"/>
    </source>
</evidence>
<dbReference type="InterPro" id="IPR000515">
    <property type="entry name" value="MetI-like"/>
</dbReference>
<accession>A0A024P3D3</accession>
<evidence type="ECO:0000256" key="7">
    <source>
        <dbReference type="ARBA" id="ARBA00023065"/>
    </source>
</evidence>
<dbReference type="InterPro" id="IPR050045">
    <property type="entry name" value="Opp2B"/>
</dbReference>
<evidence type="ECO:0000256" key="6">
    <source>
        <dbReference type="ARBA" id="ARBA00022989"/>
    </source>
</evidence>
<dbReference type="AlphaFoldDB" id="A0A024P3D3"/>
<keyword evidence="4" id="KW-0533">Nickel</keyword>
<keyword evidence="6 13" id="KW-1133">Transmembrane helix</keyword>
<feature type="transmembrane region" description="Helical" evidence="13">
    <location>
        <begin position="280"/>
        <end position="306"/>
    </location>
</feature>
<dbReference type="Proteomes" id="UP000028868">
    <property type="component" value="Unassembled WGS sequence"/>
</dbReference>
<evidence type="ECO:0000256" key="12">
    <source>
        <dbReference type="ARBA" id="ARBA00044774"/>
    </source>
</evidence>
<dbReference type="PANTHER" id="PTHR43163:SF6">
    <property type="entry name" value="DIPEPTIDE TRANSPORT SYSTEM PERMEASE PROTEIN DPPB-RELATED"/>
    <property type="match status" value="1"/>
</dbReference>
<feature type="transmembrane region" description="Helical" evidence="13">
    <location>
        <begin position="238"/>
        <end position="260"/>
    </location>
</feature>
<feature type="transmembrane region" description="Helical" evidence="13">
    <location>
        <begin position="101"/>
        <end position="122"/>
    </location>
</feature>
<dbReference type="SUPFAM" id="SSF161098">
    <property type="entry name" value="MetI-like"/>
    <property type="match status" value="1"/>
</dbReference>
<comment type="subcellular location">
    <subcellularLocation>
        <location evidence="1 13">Cell membrane</location>
        <topology evidence="1 13">Multi-pass membrane protein</topology>
    </subcellularLocation>
</comment>
<evidence type="ECO:0000256" key="9">
    <source>
        <dbReference type="ARBA" id="ARBA00023136"/>
    </source>
</evidence>
<comment type="subunit">
    <text evidence="11">The complex is composed of two ATP-binding proteins (NikD and NikE), two transmembrane proteins (NikB and NikC) and a solute-binding protein (NikA).</text>
</comment>
<dbReference type="OrthoDB" id="9773683at2"/>
<keyword evidence="2 13" id="KW-0813">Transport</keyword>
<feature type="transmembrane region" description="Helical" evidence="13">
    <location>
        <begin position="134"/>
        <end position="157"/>
    </location>
</feature>
<evidence type="ECO:0000259" key="14">
    <source>
        <dbReference type="PROSITE" id="PS50928"/>
    </source>
</evidence>
<sequence>MLGLIGKRLLQLVFLLFGISFLVFMSMHLAPGDPATIIGGPTATESDLDAIRAELGLNNPILVQYLDYIRGVVQGDLGYSFQNNQSVSESIATRFPQTLNLAIASMVVAVLIGVPAGIISAIKQNSWFDVSSTTIALAGISIPNFWLGAMLILIFSVELQWLPVGGLNAPFWTIEGMKQLILPAITLGTASAAMIARMSRSAMLEVIRADYIRTARAKGVRKNVVVWVHALRNAMIPVITVIGLNFGFLLGGTIITEQVFAINGVGRLMIDAIAARDFPVVQGTVLLVATLFVIVNLLVDIIYAFIDPRISYD</sequence>
<feature type="domain" description="ABC transmembrane type-1" evidence="14">
    <location>
        <begin position="95"/>
        <end position="303"/>
    </location>
</feature>
<proteinExistence type="inferred from homology"/>
<evidence type="ECO:0000256" key="3">
    <source>
        <dbReference type="ARBA" id="ARBA00022475"/>
    </source>
</evidence>
<dbReference type="InterPro" id="IPR035906">
    <property type="entry name" value="MetI-like_sf"/>
</dbReference>
<feature type="transmembrane region" description="Helical" evidence="13">
    <location>
        <begin position="177"/>
        <end position="196"/>
    </location>
</feature>
<evidence type="ECO:0000256" key="1">
    <source>
        <dbReference type="ARBA" id="ARBA00004651"/>
    </source>
</evidence>
<dbReference type="CDD" id="cd06261">
    <property type="entry name" value="TM_PBP2"/>
    <property type="match status" value="1"/>
</dbReference>